<evidence type="ECO:0000256" key="1">
    <source>
        <dbReference type="ARBA" id="ARBA00004651"/>
    </source>
</evidence>
<evidence type="ECO:0000256" key="3">
    <source>
        <dbReference type="ARBA" id="ARBA00022448"/>
    </source>
</evidence>
<evidence type="ECO:0000256" key="8">
    <source>
        <dbReference type="RuleBase" id="RU365092"/>
    </source>
</evidence>
<evidence type="ECO:0000256" key="4">
    <source>
        <dbReference type="ARBA" id="ARBA00022475"/>
    </source>
</evidence>
<proteinExistence type="inferred from homology"/>
<dbReference type="Pfam" id="PF02652">
    <property type="entry name" value="Lactate_perm"/>
    <property type="match status" value="1"/>
</dbReference>
<dbReference type="NCBIfam" id="TIGR00795">
    <property type="entry name" value="lctP"/>
    <property type="match status" value="1"/>
</dbReference>
<feature type="transmembrane region" description="Helical" evidence="8">
    <location>
        <begin position="532"/>
        <end position="551"/>
    </location>
</feature>
<feature type="transmembrane region" description="Helical" evidence="8">
    <location>
        <begin position="56"/>
        <end position="83"/>
    </location>
</feature>
<protein>
    <recommendedName>
        <fullName evidence="8">L-lactate permease</fullName>
    </recommendedName>
</protein>
<dbReference type="EMBL" id="BDGJ01000020">
    <property type="protein sequence ID" value="GAW91564.1"/>
    <property type="molecule type" value="Genomic_DNA"/>
</dbReference>
<evidence type="ECO:0000313" key="10">
    <source>
        <dbReference type="Proteomes" id="UP000197032"/>
    </source>
</evidence>
<name>A0A1Z5HPX5_9FIRM</name>
<sequence>MNSLLGLAFIAFIPILFTVIVMTVFSWPAKRALPVAWLISAIIGLTVWRMDLRHVLGFSIFGALKALDILIIIFGAILILNTLKQSGGMATINNGFMGITRDRRIQAVIIGWMFGAFIEGAAGFGTPAALAGPLLVGLGFPPLAAALVALIYDSTPVSFGAVGTPIFGAMSTLSANLPQDAALVEAFKLSLSQWTALLHSIAGIFVPLLGLCMLTKFFGRERSIKPALAAAPFAIFAGLAFVVPYYLIAWFLGPELPSLVGALIGLPIVIVAAKKGFLVPKTNWDFPAREEWEKDWHSVVDTGNVGEAKMSLVRAWIPYVLIALILVVTRIPSLGLKGFLTAQKLVLPNILGIEGLDYGLMYLYLPGTVPFILVALITHILHGMNGRQIKSAWRDSFKQITGAAIALFFGVAMVQLMLKSGANAAGLDSMMTVMARGVAQLAGTAYPFFAPLIGVLGAFISGSNTVSNILFSSLQFETADILGLSPLLIVALQVIGGAIGNMVCVNNVVAACATVGTNGAEGKLIRRNAIPMILYTLVVAVIAAALIYSGFDPFPLK</sequence>
<gene>
    <name evidence="9" type="ORF">KKC1_07250</name>
</gene>
<reference evidence="10" key="1">
    <citation type="journal article" date="2017" name="Appl. Environ. Microbiol.">
        <title>Genomic analysis of Calderihabitans maritimus KKC1, a thermophilic hydrogenogenic carboxydotrophic bacterium isolated from marine sediment.</title>
        <authorList>
            <person name="Omae K."/>
            <person name="Yoneda Y."/>
            <person name="Fukuyama Y."/>
            <person name="Yoshida T."/>
            <person name="Sako Y."/>
        </authorList>
    </citation>
    <scope>NUCLEOTIDE SEQUENCE [LARGE SCALE GENOMIC DNA]</scope>
    <source>
        <strain evidence="10">KKC1</strain>
    </source>
</reference>
<feature type="transmembrane region" description="Helical" evidence="8">
    <location>
        <begin position="319"/>
        <end position="340"/>
    </location>
</feature>
<organism evidence="9 10">
    <name type="scientific">Calderihabitans maritimus</name>
    <dbReference type="NCBI Taxonomy" id="1246530"/>
    <lineage>
        <taxon>Bacteria</taxon>
        <taxon>Bacillati</taxon>
        <taxon>Bacillota</taxon>
        <taxon>Clostridia</taxon>
        <taxon>Neomoorellales</taxon>
        <taxon>Calderihabitantaceae</taxon>
        <taxon>Calderihabitans</taxon>
    </lineage>
</organism>
<feature type="transmembrane region" description="Helical" evidence="8">
    <location>
        <begin position="104"/>
        <end position="124"/>
    </location>
</feature>
<dbReference type="RefSeq" id="WP_088553083.1">
    <property type="nucleotide sequence ID" value="NZ_BDGJ01000020.1"/>
</dbReference>
<feature type="transmembrane region" description="Helical" evidence="8">
    <location>
        <begin position="438"/>
        <end position="460"/>
    </location>
</feature>
<evidence type="ECO:0000313" key="9">
    <source>
        <dbReference type="EMBL" id="GAW91564.1"/>
    </source>
</evidence>
<keyword evidence="5 8" id="KW-0812">Transmembrane</keyword>
<keyword evidence="3 8" id="KW-0813">Transport</keyword>
<dbReference type="GO" id="GO:0005886">
    <property type="term" value="C:plasma membrane"/>
    <property type="evidence" value="ECO:0007669"/>
    <property type="project" value="UniProtKB-SubCell"/>
</dbReference>
<feature type="transmembrane region" description="Helical" evidence="8">
    <location>
        <begin position="32"/>
        <end position="50"/>
    </location>
</feature>
<feature type="transmembrane region" description="Helical" evidence="8">
    <location>
        <begin position="256"/>
        <end position="273"/>
    </location>
</feature>
<comment type="caution">
    <text evidence="9">The sequence shown here is derived from an EMBL/GenBank/DDBJ whole genome shotgun (WGS) entry which is preliminary data.</text>
</comment>
<dbReference type="PANTHER" id="PTHR30003">
    <property type="entry name" value="L-LACTATE PERMEASE"/>
    <property type="match status" value="1"/>
</dbReference>
<dbReference type="PANTHER" id="PTHR30003:SF0">
    <property type="entry name" value="GLYCOLATE PERMEASE GLCA-RELATED"/>
    <property type="match status" value="1"/>
</dbReference>
<feature type="transmembrane region" description="Helical" evidence="8">
    <location>
        <begin position="130"/>
        <end position="152"/>
    </location>
</feature>
<dbReference type="OrthoDB" id="9761056at2"/>
<keyword evidence="10" id="KW-1185">Reference proteome</keyword>
<dbReference type="GO" id="GO:0015129">
    <property type="term" value="F:lactate transmembrane transporter activity"/>
    <property type="evidence" value="ECO:0007669"/>
    <property type="project" value="UniProtKB-UniRule"/>
</dbReference>
<feature type="transmembrane region" description="Helical" evidence="8">
    <location>
        <begin position="227"/>
        <end position="250"/>
    </location>
</feature>
<keyword evidence="4 8" id="KW-1003">Cell membrane</keyword>
<accession>A0A1Z5HPX5</accession>
<feature type="transmembrane region" description="Helical" evidence="8">
    <location>
        <begin position="400"/>
        <end position="418"/>
    </location>
</feature>
<comment type="function">
    <text evidence="8">Uptake of L-lactate across the membrane. Can also transport D-lactate and glycolate.</text>
</comment>
<evidence type="ECO:0000256" key="2">
    <source>
        <dbReference type="ARBA" id="ARBA00010100"/>
    </source>
</evidence>
<dbReference type="InterPro" id="IPR003804">
    <property type="entry name" value="Lactate_perm"/>
</dbReference>
<evidence type="ECO:0000256" key="7">
    <source>
        <dbReference type="ARBA" id="ARBA00023136"/>
    </source>
</evidence>
<evidence type="ECO:0000256" key="5">
    <source>
        <dbReference type="ARBA" id="ARBA00022692"/>
    </source>
</evidence>
<feature type="transmembrane region" description="Helical" evidence="8">
    <location>
        <begin position="159"/>
        <end position="177"/>
    </location>
</feature>
<keyword evidence="7 8" id="KW-0472">Membrane</keyword>
<comment type="similarity">
    <text evidence="2 8">Belongs to the lactate permease family.</text>
</comment>
<comment type="subcellular location">
    <subcellularLocation>
        <location evidence="1 8">Cell membrane</location>
        <topology evidence="1 8">Multi-pass membrane protein</topology>
    </subcellularLocation>
</comment>
<dbReference type="Proteomes" id="UP000197032">
    <property type="component" value="Unassembled WGS sequence"/>
</dbReference>
<evidence type="ECO:0000256" key="6">
    <source>
        <dbReference type="ARBA" id="ARBA00022989"/>
    </source>
</evidence>
<feature type="transmembrane region" description="Helical" evidence="8">
    <location>
        <begin position="6"/>
        <end position="25"/>
    </location>
</feature>
<dbReference type="AlphaFoldDB" id="A0A1Z5HPX5"/>
<feature type="transmembrane region" description="Helical" evidence="8">
    <location>
        <begin position="197"/>
        <end position="215"/>
    </location>
</feature>
<keyword evidence="6 8" id="KW-1133">Transmembrane helix</keyword>
<dbReference type="GO" id="GO:0015295">
    <property type="term" value="F:solute:proton symporter activity"/>
    <property type="evidence" value="ECO:0007669"/>
    <property type="project" value="TreeGrafter"/>
</dbReference>
<feature type="transmembrane region" description="Helical" evidence="8">
    <location>
        <begin position="360"/>
        <end position="380"/>
    </location>
</feature>